<keyword evidence="4" id="KW-1185">Reference proteome</keyword>
<evidence type="ECO:0000256" key="1">
    <source>
        <dbReference type="ARBA" id="ARBA00022723"/>
    </source>
</evidence>
<organism evidence="3 4">
    <name type="scientific">Cladophialophora psammophila CBS 110553</name>
    <dbReference type="NCBI Taxonomy" id="1182543"/>
    <lineage>
        <taxon>Eukaryota</taxon>
        <taxon>Fungi</taxon>
        <taxon>Dikarya</taxon>
        <taxon>Ascomycota</taxon>
        <taxon>Pezizomycotina</taxon>
        <taxon>Eurotiomycetes</taxon>
        <taxon>Chaetothyriomycetidae</taxon>
        <taxon>Chaetothyriales</taxon>
        <taxon>Herpotrichiellaceae</taxon>
        <taxon>Cladophialophora</taxon>
    </lineage>
</organism>
<keyword evidence="1" id="KW-0479">Metal-binding</keyword>
<dbReference type="Proteomes" id="UP000019471">
    <property type="component" value="Unassembled WGS sequence"/>
</dbReference>
<evidence type="ECO:0000313" key="4">
    <source>
        <dbReference type="Proteomes" id="UP000019471"/>
    </source>
</evidence>
<reference evidence="3 4" key="1">
    <citation type="submission" date="2013-03" db="EMBL/GenBank/DDBJ databases">
        <title>The Genome Sequence of Cladophialophora psammophila CBS 110553.</title>
        <authorList>
            <consortium name="The Broad Institute Genomics Platform"/>
            <person name="Cuomo C."/>
            <person name="de Hoog S."/>
            <person name="Gorbushina A."/>
            <person name="Walker B."/>
            <person name="Young S.K."/>
            <person name="Zeng Q."/>
            <person name="Gargeya S."/>
            <person name="Fitzgerald M."/>
            <person name="Haas B."/>
            <person name="Abouelleil A."/>
            <person name="Allen A.W."/>
            <person name="Alvarado L."/>
            <person name="Arachchi H.M."/>
            <person name="Berlin A.M."/>
            <person name="Chapman S.B."/>
            <person name="Gainer-Dewar J."/>
            <person name="Goldberg J."/>
            <person name="Griggs A."/>
            <person name="Gujja S."/>
            <person name="Hansen M."/>
            <person name="Howarth C."/>
            <person name="Imamovic A."/>
            <person name="Ireland A."/>
            <person name="Larimer J."/>
            <person name="McCowan C."/>
            <person name="Murphy C."/>
            <person name="Pearson M."/>
            <person name="Poon T.W."/>
            <person name="Priest M."/>
            <person name="Roberts A."/>
            <person name="Saif S."/>
            <person name="Shea T."/>
            <person name="Sisk P."/>
            <person name="Sykes S."/>
            <person name="Wortman J."/>
            <person name="Nusbaum C."/>
            <person name="Birren B."/>
        </authorList>
    </citation>
    <scope>NUCLEOTIDE SEQUENCE [LARGE SCALE GENOMIC DNA]</scope>
    <source>
        <strain evidence="3 4">CBS 110553</strain>
    </source>
</reference>
<proteinExistence type="predicted"/>
<name>W9XYX8_9EURO</name>
<dbReference type="InterPro" id="IPR004360">
    <property type="entry name" value="Glyas_Fos-R_dOase_dom"/>
</dbReference>
<dbReference type="InterPro" id="IPR029068">
    <property type="entry name" value="Glyas_Bleomycin-R_OHBP_Dase"/>
</dbReference>
<dbReference type="Gene3D" id="3.10.180.10">
    <property type="entry name" value="2,3-Dihydroxybiphenyl 1,2-Dioxygenase, domain 1"/>
    <property type="match status" value="1"/>
</dbReference>
<dbReference type="PROSITE" id="PS00934">
    <property type="entry name" value="GLYOXALASE_I_1"/>
    <property type="match status" value="1"/>
</dbReference>
<dbReference type="STRING" id="1182543.W9XYX8"/>
<dbReference type="RefSeq" id="XP_007740966.1">
    <property type="nucleotide sequence ID" value="XM_007742776.1"/>
</dbReference>
<dbReference type="PANTHER" id="PTHR10374">
    <property type="entry name" value="LACTOYLGLUTATHIONE LYASE GLYOXALASE I"/>
    <property type="match status" value="1"/>
</dbReference>
<gene>
    <name evidence="3" type="ORF">A1O5_02160</name>
</gene>
<dbReference type="GO" id="GO:0004462">
    <property type="term" value="F:lactoylglutathione lyase activity"/>
    <property type="evidence" value="ECO:0007669"/>
    <property type="project" value="InterPro"/>
</dbReference>
<dbReference type="SUPFAM" id="SSF54593">
    <property type="entry name" value="Glyoxalase/Bleomycin resistance protein/Dihydroxybiphenyl dioxygenase"/>
    <property type="match status" value="1"/>
</dbReference>
<dbReference type="HOGENOM" id="CLU_046006_1_1_1"/>
<evidence type="ECO:0000259" key="2">
    <source>
        <dbReference type="PROSITE" id="PS51819"/>
    </source>
</evidence>
<dbReference type="AlphaFoldDB" id="W9XYX8"/>
<sequence length="170" mass="18557">MAESSTFSRGWLHNQVGIRVSDLEKSLFFYEAVLGMQVLTRISSDTLSLVLLGYPEGGGPEKALSREGVLELSWSEHTQKSVTHGTQHPECGLLKLAFSVPDLAACISRLKEHGVKVLKEPGTSDGVGEVAQALGFEPPEKGRNKGIWEFIQGVAFAQDPDGYLLELIQY</sequence>
<dbReference type="PANTHER" id="PTHR10374:SF30">
    <property type="entry name" value="LACTOYLGLUTATHIONE LYASE"/>
    <property type="match status" value="1"/>
</dbReference>
<comment type="caution">
    <text evidence="3">The sequence shown here is derived from an EMBL/GenBank/DDBJ whole genome shotgun (WGS) entry which is preliminary data.</text>
</comment>
<dbReference type="GO" id="GO:0046872">
    <property type="term" value="F:metal ion binding"/>
    <property type="evidence" value="ECO:0007669"/>
    <property type="project" value="UniProtKB-KW"/>
</dbReference>
<dbReference type="Pfam" id="PF00903">
    <property type="entry name" value="Glyoxalase"/>
    <property type="match status" value="1"/>
</dbReference>
<dbReference type="PROSITE" id="PS51819">
    <property type="entry name" value="VOC"/>
    <property type="match status" value="1"/>
</dbReference>
<dbReference type="OrthoDB" id="16820at2759"/>
<accession>W9XYX8</accession>
<feature type="domain" description="VOC" evidence="2">
    <location>
        <begin position="10"/>
        <end position="170"/>
    </location>
</feature>
<protein>
    <recommendedName>
        <fullName evidence="2">VOC domain-containing protein</fullName>
    </recommendedName>
</protein>
<dbReference type="InterPro" id="IPR018146">
    <property type="entry name" value="Glyoxalase_1_CS"/>
</dbReference>
<evidence type="ECO:0000313" key="3">
    <source>
        <dbReference type="EMBL" id="EXJ75464.1"/>
    </source>
</evidence>
<dbReference type="GeneID" id="19186893"/>
<dbReference type="eggNOG" id="KOG2944">
    <property type="taxonomic scope" value="Eukaryota"/>
</dbReference>
<dbReference type="EMBL" id="AMGX01000002">
    <property type="protein sequence ID" value="EXJ75464.1"/>
    <property type="molecule type" value="Genomic_DNA"/>
</dbReference>
<dbReference type="InterPro" id="IPR037523">
    <property type="entry name" value="VOC_core"/>
</dbReference>